<feature type="coiled-coil region" evidence="1">
    <location>
        <begin position="29"/>
        <end position="63"/>
    </location>
</feature>
<gene>
    <name evidence="2" type="ORF">SDC9_88172</name>
</gene>
<reference evidence="2" key="1">
    <citation type="submission" date="2019-08" db="EMBL/GenBank/DDBJ databases">
        <authorList>
            <person name="Kucharzyk K."/>
            <person name="Murdoch R.W."/>
            <person name="Higgins S."/>
            <person name="Loffler F."/>
        </authorList>
    </citation>
    <scope>NUCLEOTIDE SEQUENCE</scope>
</reference>
<evidence type="ECO:0008006" key="3">
    <source>
        <dbReference type="Google" id="ProtNLM"/>
    </source>
</evidence>
<name>A0A644ZLC7_9ZZZZ</name>
<keyword evidence="1" id="KW-0175">Coiled coil</keyword>
<proteinExistence type="predicted"/>
<dbReference type="Pfam" id="PF04977">
    <property type="entry name" value="DivIC"/>
    <property type="match status" value="1"/>
</dbReference>
<evidence type="ECO:0000313" key="2">
    <source>
        <dbReference type="EMBL" id="MPM41517.1"/>
    </source>
</evidence>
<sequence>MKKFKKKNLLLLLIGGYVCYTLINQQIIMHKQKVELKKHTVELQKAKEENSKLQDEVKLSQSDKYIEKLAREKLGLIKEGETPVINSSGNK</sequence>
<dbReference type="AlphaFoldDB" id="A0A644ZLC7"/>
<organism evidence="2">
    <name type="scientific">bioreactor metagenome</name>
    <dbReference type="NCBI Taxonomy" id="1076179"/>
    <lineage>
        <taxon>unclassified sequences</taxon>
        <taxon>metagenomes</taxon>
        <taxon>ecological metagenomes</taxon>
    </lineage>
</organism>
<dbReference type="EMBL" id="VSSQ01009401">
    <property type="protein sequence ID" value="MPM41517.1"/>
    <property type="molecule type" value="Genomic_DNA"/>
</dbReference>
<comment type="caution">
    <text evidence="2">The sequence shown here is derived from an EMBL/GenBank/DDBJ whole genome shotgun (WGS) entry which is preliminary data.</text>
</comment>
<evidence type="ECO:0000256" key="1">
    <source>
        <dbReference type="SAM" id="Coils"/>
    </source>
</evidence>
<protein>
    <recommendedName>
        <fullName evidence="3">Cell division protein FtsL</fullName>
    </recommendedName>
</protein>
<dbReference type="InterPro" id="IPR007060">
    <property type="entry name" value="FtsL/DivIC"/>
</dbReference>
<accession>A0A644ZLC7</accession>